<gene>
    <name evidence="1" type="ORF">C2G38_2097619</name>
</gene>
<sequence length="63" mass="7793">MTKIRAYYMANIQSELTYFDAELTEFELCKMVKIDIINMWDSVFQNREVTQFKIFHQCCRYYM</sequence>
<dbReference type="Proteomes" id="UP000266673">
    <property type="component" value="Unassembled WGS sequence"/>
</dbReference>
<protein>
    <submittedName>
        <fullName evidence="1">Uncharacterized protein</fullName>
    </submittedName>
</protein>
<organism evidence="1 2">
    <name type="scientific">Gigaspora rosea</name>
    <dbReference type="NCBI Taxonomy" id="44941"/>
    <lineage>
        <taxon>Eukaryota</taxon>
        <taxon>Fungi</taxon>
        <taxon>Fungi incertae sedis</taxon>
        <taxon>Mucoromycota</taxon>
        <taxon>Glomeromycotina</taxon>
        <taxon>Glomeromycetes</taxon>
        <taxon>Diversisporales</taxon>
        <taxon>Gigasporaceae</taxon>
        <taxon>Gigaspora</taxon>
    </lineage>
</organism>
<accession>A0A397UVV6</accession>
<evidence type="ECO:0000313" key="2">
    <source>
        <dbReference type="Proteomes" id="UP000266673"/>
    </source>
</evidence>
<dbReference type="AlphaFoldDB" id="A0A397UVV6"/>
<keyword evidence="2" id="KW-1185">Reference proteome</keyword>
<comment type="caution">
    <text evidence="1">The sequence shown here is derived from an EMBL/GenBank/DDBJ whole genome shotgun (WGS) entry which is preliminary data.</text>
</comment>
<reference evidence="1 2" key="1">
    <citation type="submission" date="2018-06" db="EMBL/GenBank/DDBJ databases">
        <title>Comparative genomics reveals the genomic features of Rhizophagus irregularis, R. cerebriforme, R. diaphanum and Gigaspora rosea, and their symbiotic lifestyle signature.</title>
        <authorList>
            <person name="Morin E."/>
            <person name="San Clemente H."/>
            <person name="Chen E.C.H."/>
            <person name="De La Providencia I."/>
            <person name="Hainaut M."/>
            <person name="Kuo A."/>
            <person name="Kohler A."/>
            <person name="Murat C."/>
            <person name="Tang N."/>
            <person name="Roy S."/>
            <person name="Loubradou J."/>
            <person name="Henrissat B."/>
            <person name="Grigoriev I.V."/>
            <person name="Corradi N."/>
            <person name="Roux C."/>
            <person name="Martin F.M."/>
        </authorList>
    </citation>
    <scope>NUCLEOTIDE SEQUENCE [LARGE SCALE GENOMIC DNA]</scope>
    <source>
        <strain evidence="1 2">DAOM 194757</strain>
    </source>
</reference>
<evidence type="ECO:0000313" key="1">
    <source>
        <dbReference type="EMBL" id="RIB13741.1"/>
    </source>
</evidence>
<proteinExistence type="predicted"/>
<dbReference type="EMBL" id="QKWP01000895">
    <property type="protein sequence ID" value="RIB13741.1"/>
    <property type="molecule type" value="Genomic_DNA"/>
</dbReference>
<dbReference type="OrthoDB" id="2434645at2759"/>
<name>A0A397UVV6_9GLOM</name>